<dbReference type="Gene3D" id="3.30.450.40">
    <property type="match status" value="1"/>
</dbReference>
<protein>
    <recommendedName>
        <fullName evidence="2">DNA binding HTH domain-containing protein</fullName>
    </recommendedName>
</protein>
<dbReference type="SUPFAM" id="SSF46689">
    <property type="entry name" value="Homeodomain-like"/>
    <property type="match status" value="1"/>
</dbReference>
<evidence type="ECO:0000313" key="4">
    <source>
        <dbReference type="Proteomes" id="UP001348492"/>
    </source>
</evidence>
<keyword evidence="4" id="KW-1185">Reference proteome</keyword>
<dbReference type="EMBL" id="CP117523">
    <property type="protein sequence ID" value="WWD84070.1"/>
    <property type="molecule type" value="Genomic_DNA"/>
</dbReference>
<dbReference type="InterPro" id="IPR002197">
    <property type="entry name" value="HTH_Fis"/>
</dbReference>
<dbReference type="Proteomes" id="UP001348492">
    <property type="component" value="Chromosome"/>
</dbReference>
<keyword evidence="1" id="KW-0175">Coiled coil</keyword>
<sequence>MKLIDIKNYIQSVCQNISTVLDVDVTVVSKDLVRIAGTGIFKDKIDEKISDKSAYSNVLISGEPYIINRDIEDSCKNCIHSKDCKELADICTPIKLGNNNIGILGIAAFTEEQKNKILSKDQELCEFISSMSNLISYKLDELYKEEIRTVEELEKEEIEKAIKKYGNNTQEMKQVAKALNIGIATLYRKVKKYNINAEEE</sequence>
<dbReference type="InterPro" id="IPR029016">
    <property type="entry name" value="GAF-like_dom_sf"/>
</dbReference>
<proteinExistence type="predicted"/>
<reference evidence="3 4" key="1">
    <citation type="journal article" date="2023" name="PLoS ONE">
        <title>Genome-based metabolic and phylogenomic analysis of three Terrisporobacter species.</title>
        <authorList>
            <person name="Boer T."/>
            <person name="Bengelsdorf F.R."/>
            <person name="Bomeke M."/>
            <person name="Daniel R."/>
            <person name="Poehlein A."/>
        </authorList>
    </citation>
    <scope>NUCLEOTIDE SEQUENCE [LARGE SCALE GENOMIC DNA]</scope>
    <source>
        <strain evidence="3 4">DSM 1288</strain>
    </source>
</reference>
<gene>
    <name evidence="3" type="ORF">TEGL_24920</name>
</gene>
<feature type="coiled-coil region" evidence="1">
    <location>
        <begin position="139"/>
        <end position="175"/>
    </location>
</feature>
<organism evidence="3 4">
    <name type="scientific">Terrisporobacter glycolicus ATCC 14880 = DSM 1288</name>
    <dbReference type="NCBI Taxonomy" id="1121315"/>
    <lineage>
        <taxon>Bacteria</taxon>
        <taxon>Bacillati</taxon>
        <taxon>Bacillota</taxon>
        <taxon>Clostridia</taxon>
        <taxon>Peptostreptococcales</taxon>
        <taxon>Peptostreptococcaceae</taxon>
        <taxon>Terrisporobacter</taxon>
    </lineage>
</organism>
<evidence type="ECO:0000259" key="2">
    <source>
        <dbReference type="Pfam" id="PF02954"/>
    </source>
</evidence>
<dbReference type="RefSeq" id="WP_018592678.1">
    <property type="nucleotide sequence ID" value="NZ_CP117523.1"/>
</dbReference>
<evidence type="ECO:0000256" key="1">
    <source>
        <dbReference type="SAM" id="Coils"/>
    </source>
</evidence>
<dbReference type="InterPro" id="IPR009057">
    <property type="entry name" value="Homeodomain-like_sf"/>
</dbReference>
<accession>A0ABZ2EVW4</accession>
<evidence type="ECO:0000313" key="3">
    <source>
        <dbReference type="EMBL" id="WWD84070.1"/>
    </source>
</evidence>
<dbReference type="Gene3D" id="1.10.10.60">
    <property type="entry name" value="Homeodomain-like"/>
    <property type="match status" value="1"/>
</dbReference>
<feature type="domain" description="DNA binding HTH" evidence="2">
    <location>
        <begin position="149"/>
        <end position="193"/>
    </location>
</feature>
<dbReference type="Pfam" id="PF02954">
    <property type="entry name" value="HTH_8"/>
    <property type="match status" value="1"/>
</dbReference>
<name>A0ABZ2EVW4_9FIRM</name>